<reference evidence="2 3" key="1">
    <citation type="journal article" date="2013" name="Mar. Genomics">
        <title>Expression of sulfatases in Rhodopirellula baltica and the diversity of sulfatases in the genus Rhodopirellula.</title>
        <authorList>
            <person name="Wegner C.E."/>
            <person name="Richter-Heitmann T."/>
            <person name="Klindworth A."/>
            <person name="Klockow C."/>
            <person name="Richter M."/>
            <person name="Achstetter T."/>
            <person name="Glockner F.O."/>
            <person name="Harder J."/>
        </authorList>
    </citation>
    <scope>NUCLEOTIDE SEQUENCE [LARGE SCALE GENOMIC DNA]</scope>
    <source>
        <strain evidence="2 3">SM41</strain>
    </source>
</reference>
<gene>
    <name evidence="2" type="ORF">RSSM_00410</name>
</gene>
<keyword evidence="3" id="KW-1185">Reference proteome</keyword>
<dbReference type="PATRIC" id="fig|1263870.3.peg.446"/>
<evidence type="ECO:0000313" key="3">
    <source>
        <dbReference type="Proteomes" id="UP000011885"/>
    </source>
</evidence>
<name>M5U9N3_9BACT</name>
<comment type="caution">
    <text evidence="2">The sequence shown here is derived from an EMBL/GenBank/DDBJ whole genome shotgun (WGS) entry which is preliminary data.</text>
</comment>
<feature type="region of interest" description="Disordered" evidence="1">
    <location>
        <begin position="1"/>
        <end position="28"/>
    </location>
</feature>
<sequence length="46" mass="4697">MTHETQKRHGGPVMGNRGSGATPSRGRGTAYRVAAGGVEFIAAAMP</sequence>
<evidence type="ECO:0000256" key="1">
    <source>
        <dbReference type="SAM" id="MobiDB-lite"/>
    </source>
</evidence>
<evidence type="ECO:0000313" key="2">
    <source>
        <dbReference type="EMBL" id="EMI58130.1"/>
    </source>
</evidence>
<dbReference type="AlphaFoldDB" id="M5U9N3"/>
<dbReference type="EMBL" id="ANOH01000039">
    <property type="protein sequence ID" value="EMI58130.1"/>
    <property type="molecule type" value="Genomic_DNA"/>
</dbReference>
<organism evidence="2 3">
    <name type="scientific">Rhodopirellula sallentina SM41</name>
    <dbReference type="NCBI Taxonomy" id="1263870"/>
    <lineage>
        <taxon>Bacteria</taxon>
        <taxon>Pseudomonadati</taxon>
        <taxon>Planctomycetota</taxon>
        <taxon>Planctomycetia</taxon>
        <taxon>Pirellulales</taxon>
        <taxon>Pirellulaceae</taxon>
        <taxon>Rhodopirellula</taxon>
    </lineage>
</organism>
<dbReference type="Proteomes" id="UP000011885">
    <property type="component" value="Unassembled WGS sequence"/>
</dbReference>
<protein>
    <submittedName>
        <fullName evidence="2">Uncharacterized protein</fullName>
    </submittedName>
</protein>
<proteinExistence type="predicted"/>
<accession>M5U9N3</accession>